<comment type="similarity">
    <text evidence="6">Belongs to the major facilitator superfamily. Allantoate permease family.</text>
</comment>
<evidence type="ECO:0000256" key="3">
    <source>
        <dbReference type="ARBA" id="ARBA00022692"/>
    </source>
</evidence>
<dbReference type="PANTHER" id="PTHR43791:SF1">
    <property type="entry name" value="ALLANTOATE PERMEASE"/>
    <property type="match status" value="1"/>
</dbReference>
<dbReference type="FunFam" id="1.20.1250.20:FF:000064">
    <property type="entry name" value="MFS allantoate transporter"/>
    <property type="match status" value="1"/>
</dbReference>
<evidence type="ECO:0000256" key="8">
    <source>
        <dbReference type="SAM" id="Phobius"/>
    </source>
</evidence>
<feature type="transmembrane region" description="Helical" evidence="8">
    <location>
        <begin position="492"/>
        <end position="511"/>
    </location>
</feature>
<dbReference type="EMBL" id="CU928168">
    <property type="protein sequence ID" value="CAR22940.1"/>
    <property type="molecule type" value="Genomic_DNA"/>
</dbReference>
<keyword evidence="4 8" id="KW-1133">Transmembrane helix</keyword>
<dbReference type="OMA" id="CMFPLMC"/>
<sequence>MSNEKYQDNADVIQPSSSGTDSIAEEKVQAVVSMTQEQIGDVENVISTIVSPSGREVKITGNVDDAMRLALESKDLEITPEEDRRLVRKIDLYMFPLLCLLYAIQFMDKISNGSAAIMGLREDLKMHGDQYSWVGSAFYFGYLFFNLGPGQLIFQKTRWLAKTLGVFVVIWGMFLALHAAPSVNYASFIFLRVLLGCAESMVTPCFTIITSQYWKKEEQFMRVCLWFGFNGLGGIWANAMAYGLYIRKDSYSIEAWRVLFIVTGLITIFVGFLIFFHIPDDPSKAWFLTEREKLMVVERIRENQQGFGNHRIKKYQIKEAFTDIRTWLYFLFSVGNNIPNGGLTNFINILIKNELGYDTKKTLLMTMPTGAVELVACPLFGYLSILCAKKKVPFLQHRTAWGIIASSIAVMATCMLAFADNSKNAKLAGAYLLYVAPLSFICILSIISSNTLGYTKKWTVSSINLVAYASSNLAGPQTFIAKQAPSYNGAKIAMVVCYCSTVVVLSALYYLNFQENKRRDRIAAERGPEKTVVENMEFADLTDLENPHFRYAL</sequence>
<evidence type="ECO:0000313" key="9">
    <source>
        <dbReference type="EMBL" id="CAR22940.1"/>
    </source>
</evidence>
<evidence type="ECO:0000256" key="5">
    <source>
        <dbReference type="ARBA" id="ARBA00023136"/>
    </source>
</evidence>
<feature type="transmembrane region" description="Helical" evidence="8">
    <location>
        <begin position="223"/>
        <end position="246"/>
    </location>
</feature>
<comment type="subcellular location">
    <subcellularLocation>
        <location evidence="1">Membrane</location>
        <topology evidence="1">Multi-pass membrane protein</topology>
    </subcellularLocation>
</comment>
<feature type="transmembrane region" description="Helical" evidence="8">
    <location>
        <begin position="258"/>
        <end position="278"/>
    </location>
</feature>
<dbReference type="OrthoDB" id="6730379at2759"/>
<evidence type="ECO:0000256" key="6">
    <source>
        <dbReference type="ARBA" id="ARBA00037968"/>
    </source>
</evidence>
<feature type="transmembrane region" description="Helical" evidence="8">
    <location>
        <begin position="431"/>
        <end position="448"/>
    </location>
</feature>
<feature type="transmembrane region" description="Helical" evidence="8">
    <location>
        <begin position="92"/>
        <end position="110"/>
    </location>
</feature>
<evidence type="ECO:0000313" key="10">
    <source>
        <dbReference type="Proteomes" id="UP000002036"/>
    </source>
</evidence>
<feature type="transmembrane region" description="Helical" evidence="8">
    <location>
        <begin position="130"/>
        <end position="147"/>
    </location>
</feature>
<keyword evidence="10" id="KW-1185">Reference proteome</keyword>
<dbReference type="KEGG" id="lth:KLTH0D15378g"/>
<keyword evidence="5 8" id="KW-0472">Membrane</keyword>
<dbReference type="CDD" id="cd17327">
    <property type="entry name" value="MFS_FEN2_like"/>
    <property type="match status" value="1"/>
</dbReference>
<evidence type="ECO:0000256" key="4">
    <source>
        <dbReference type="ARBA" id="ARBA00022989"/>
    </source>
</evidence>
<feature type="transmembrane region" description="Helical" evidence="8">
    <location>
        <begin position="371"/>
        <end position="388"/>
    </location>
</feature>
<keyword evidence="2" id="KW-0813">Transport</keyword>
<dbReference type="RefSeq" id="XP_002553378.1">
    <property type="nucleotide sequence ID" value="XM_002553332.1"/>
</dbReference>
<evidence type="ECO:0000256" key="2">
    <source>
        <dbReference type="ARBA" id="ARBA00022448"/>
    </source>
</evidence>
<feature type="transmembrane region" description="Helical" evidence="8">
    <location>
        <begin position="400"/>
        <end position="419"/>
    </location>
</feature>
<feature type="transmembrane region" description="Helical" evidence="8">
    <location>
        <begin position="327"/>
        <end position="351"/>
    </location>
</feature>
<dbReference type="Pfam" id="PF07690">
    <property type="entry name" value="MFS_1"/>
    <property type="match status" value="1"/>
</dbReference>
<dbReference type="GO" id="GO:0022857">
    <property type="term" value="F:transmembrane transporter activity"/>
    <property type="evidence" value="ECO:0007669"/>
    <property type="project" value="InterPro"/>
</dbReference>
<organism evidence="9 10">
    <name type="scientific">Lachancea thermotolerans (strain ATCC 56472 / CBS 6340 / NRRL Y-8284)</name>
    <name type="common">Yeast</name>
    <name type="synonym">Kluyveromyces thermotolerans</name>
    <dbReference type="NCBI Taxonomy" id="559295"/>
    <lineage>
        <taxon>Eukaryota</taxon>
        <taxon>Fungi</taxon>
        <taxon>Dikarya</taxon>
        <taxon>Ascomycota</taxon>
        <taxon>Saccharomycotina</taxon>
        <taxon>Saccharomycetes</taxon>
        <taxon>Saccharomycetales</taxon>
        <taxon>Saccharomycetaceae</taxon>
        <taxon>Lachancea</taxon>
    </lineage>
</organism>
<evidence type="ECO:0000256" key="7">
    <source>
        <dbReference type="SAM" id="MobiDB-lite"/>
    </source>
</evidence>
<dbReference type="InterPro" id="IPR011701">
    <property type="entry name" value="MFS"/>
</dbReference>
<dbReference type="GeneID" id="8295623"/>
<name>C5DFI5_LACTC</name>
<dbReference type="InParanoid" id="C5DFI5"/>
<dbReference type="SUPFAM" id="SSF103473">
    <property type="entry name" value="MFS general substrate transporter"/>
    <property type="match status" value="1"/>
</dbReference>
<dbReference type="eggNOG" id="KOG2533">
    <property type="taxonomic scope" value="Eukaryota"/>
</dbReference>
<feature type="transmembrane region" description="Helical" evidence="8">
    <location>
        <begin position="460"/>
        <end position="480"/>
    </location>
</feature>
<feature type="region of interest" description="Disordered" evidence="7">
    <location>
        <begin position="1"/>
        <end position="20"/>
    </location>
</feature>
<dbReference type="Proteomes" id="UP000002036">
    <property type="component" value="Chromosome D"/>
</dbReference>
<gene>
    <name evidence="9" type="ordered locus">KLTH0D15378g</name>
</gene>
<accession>C5DFI5</accession>
<feature type="transmembrane region" description="Helical" evidence="8">
    <location>
        <begin position="159"/>
        <end position="179"/>
    </location>
</feature>
<keyword evidence="3 8" id="KW-0812">Transmembrane</keyword>
<proteinExistence type="inferred from homology"/>
<protein>
    <submittedName>
        <fullName evidence="9">KLTH0D15378p</fullName>
    </submittedName>
</protein>
<reference evidence="9 10" key="1">
    <citation type="journal article" date="2009" name="Genome Res.">
        <title>Comparative genomics of protoploid Saccharomycetaceae.</title>
        <authorList>
            <consortium name="The Genolevures Consortium"/>
            <person name="Souciet J.-L."/>
            <person name="Dujon B."/>
            <person name="Gaillardin C."/>
            <person name="Johnston M."/>
            <person name="Baret P.V."/>
            <person name="Cliften P."/>
            <person name="Sherman D.J."/>
            <person name="Weissenbach J."/>
            <person name="Westhof E."/>
            <person name="Wincker P."/>
            <person name="Jubin C."/>
            <person name="Poulain J."/>
            <person name="Barbe V."/>
            <person name="Segurens B."/>
            <person name="Artiguenave F."/>
            <person name="Anthouard V."/>
            <person name="Vacherie B."/>
            <person name="Val M.-E."/>
            <person name="Fulton R.S."/>
            <person name="Minx P."/>
            <person name="Wilson R."/>
            <person name="Durrens P."/>
            <person name="Jean G."/>
            <person name="Marck C."/>
            <person name="Martin T."/>
            <person name="Nikolski M."/>
            <person name="Rolland T."/>
            <person name="Seret M.-L."/>
            <person name="Casaregola S."/>
            <person name="Despons L."/>
            <person name="Fairhead C."/>
            <person name="Fischer G."/>
            <person name="Lafontaine I."/>
            <person name="Leh V."/>
            <person name="Lemaire M."/>
            <person name="de Montigny J."/>
            <person name="Neuveglise C."/>
            <person name="Thierry A."/>
            <person name="Blanc-Lenfle I."/>
            <person name="Bleykasten C."/>
            <person name="Diffels J."/>
            <person name="Fritsch E."/>
            <person name="Frangeul L."/>
            <person name="Goeffon A."/>
            <person name="Jauniaux N."/>
            <person name="Kachouri-Lafond R."/>
            <person name="Payen C."/>
            <person name="Potier S."/>
            <person name="Pribylova L."/>
            <person name="Ozanne C."/>
            <person name="Richard G.-F."/>
            <person name="Sacerdot C."/>
            <person name="Straub M.-L."/>
            <person name="Talla E."/>
        </authorList>
    </citation>
    <scope>NUCLEOTIDE SEQUENCE [LARGE SCALE GENOMIC DNA]</scope>
    <source>
        <strain evidence="10">ATCC 56472 / CBS 6340 / NRRL Y-8284</strain>
    </source>
</reference>
<evidence type="ECO:0000256" key="1">
    <source>
        <dbReference type="ARBA" id="ARBA00004141"/>
    </source>
</evidence>
<dbReference type="GO" id="GO:0016020">
    <property type="term" value="C:membrane"/>
    <property type="evidence" value="ECO:0007669"/>
    <property type="project" value="UniProtKB-SubCell"/>
</dbReference>
<dbReference type="InterPro" id="IPR036259">
    <property type="entry name" value="MFS_trans_sf"/>
</dbReference>
<dbReference type="AlphaFoldDB" id="C5DFI5"/>
<dbReference type="PANTHER" id="PTHR43791">
    <property type="entry name" value="PERMEASE-RELATED"/>
    <property type="match status" value="1"/>
</dbReference>
<dbReference type="Gene3D" id="1.20.1250.20">
    <property type="entry name" value="MFS general substrate transporter like domains"/>
    <property type="match status" value="2"/>
</dbReference>
<feature type="transmembrane region" description="Helical" evidence="8">
    <location>
        <begin position="185"/>
        <end position="211"/>
    </location>
</feature>
<dbReference type="HOGENOM" id="CLU_001265_0_5_1"/>
<dbReference type="FunCoup" id="C5DFI5">
    <property type="interactions" value="171"/>
</dbReference>